<feature type="transmembrane region" description="Helical" evidence="2">
    <location>
        <begin position="408"/>
        <end position="433"/>
    </location>
</feature>
<keyword evidence="4" id="KW-1185">Reference proteome</keyword>
<dbReference type="AlphaFoldDB" id="A0A1C6TVP5"/>
<feature type="transmembrane region" description="Helical" evidence="2">
    <location>
        <begin position="127"/>
        <end position="146"/>
    </location>
</feature>
<dbReference type="GO" id="GO:0016874">
    <property type="term" value="F:ligase activity"/>
    <property type="evidence" value="ECO:0007669"/>
    <property type="project" value="UniProtKB-KW"/>
</dbReference>
<feature type="transmembrane region" description="Helical" evidence="2">
    <location>
        <begin position="210"/>
        <end position="232"/>
    </location>
</feature>
<sequence length="501" mass="52153">MTSETDTRPAGAPAPDGPEEPAAVREHGGTVVSWQRHWWPSIAAAVASPQRRRWLLIAAAVLLAATVAGPFVGFSPVLPLVLVVLVVLAVRTVPGLAFVMVVLTAPLGLWFLGVEGLVGNAFGGREYALSLAATLVVGVLFVETVLRQGWWNRRRHLLAAGVALLLLAAWSLIGIAHHGAAQTAVGVRLLVVPLMIVLVLVALPLPRITTLVTVMSWLLVANAVAAVAELAVGPARLVEWGFEEGRAVRYIGETFRVPGLTEFNAELGILAGAYLLGYVTLWLTRGARPTLRSWHAGAGAAVLCLALSTSRSGALLVAAGVLGAVVSNRSGGAAARRARLVALGVVGALAAAFGALGATGATSMFDRFSNWSQLLGDDLTLWGQGIGGVGAATSSRIASGDQIFVDNYYVSLALQFGPVVAVAVVVALGYALVRLWRRAADEPTAGLHLAILTGLACACLVVEAWEYPGAMMCLALFVAYGWRLQTGPTPAGSLAQLPGHR</sequence>
<dbReference type="STRING" id="227316.GA0070604_1136"/>
<dbReference type="Proteomes" id="UP000199696">
    <property type="component" value="Unassembled WGS sequence"/>
</dbReference>
<evidence type="ECO:0000313" key="4">
    <source>
        <dbReference type="Proteomes" id="UP000199696"/>
    </source>
</evidence>
<reference evidence="4" key="1">
    <citation type="submission" date="2016-06" db="EMBL/GenBank/DDBJ databases">
        <authorList>
            <person name="Varghese N."/>
            <person name="Submissions Spin"/>
        </authorList>
    </citation>
    <scope>NUCLEOTIDE SEQUENCE [LARGE SCALE GENOMIC DNA]</scope>
    <source>
        <strain evidence="4">DSM 44814</strain>
    </source>
</reference>
<dbReference type="OrthoDB" id="3297772at2"/>
<evidence type="ECO:0000313" key="3">
    <source>
        <dbReference type="EMBL" id="SCL45892.1"/>
    </source>
</evidence>
<keyword evidence="2" id="KW-0472">Membrane</keyword>
<keyword evidence="3" id="KW-0436">Ligase</keyword>
<proteinExistence type="predicted"/>
<feature type="transmembrane region" description="Helical" evidence="2">
    <location>
        <begin position="445"/>
        <end position="465"/>
    </location>
</feature>
<dbReference type="RefSeq" id="WP_091115253.1">
    <property type="nucleotide sequence ID" value="NZ_FMHY01000002.1"/>
</dbReference>
<keyword evidence="2" id="KW-1133">Transmembrane helix</keyword>
<feature type="transmembrane region" description="Helical" evidence="2">
    <location>
        <begin position="267"/>
        <end position="284"/>
    </location>
</feature>
<feature type="region of interest" description="Disordered" evidence="1">
    <location>
        <begin position="1"/>
        <end position="26"/>
    </location>
</feature>
<accession>A0A1C6TVP5</accession>
<feature type="transmembrane region" description="Helical" evidence="2">
    <location>
        <begin position="340"/>
        <end position="365"/>
    </location>
</feature>
<feature type="transmembrane region" description="Helical" evidence="2">
    <location>
        <begin position="185"/>
        <end position="203"/>
    </location>
</feature>
<feature type="transmembrane region" description="Helical" evidence="2">
    <location>
        <begin position="54"/>
        <end position="73"/>
    </location>
</feature>
<evidence type="ECO:0000256" key="2">
    <source>
        <dbReference type="SAM" id="Phobius"/>
    </source>
</evidence>
<name>A0A1C6TVP5_9ACTN</name>
<feature type="transmembrane region" description="Helical" evidence="2">
    <location>
        <begin position="314"/>
        <end position="331"/>
    </location>
</feature>
<protein>
    <submittedName>
        <fullName evidence="3">O-antigen ligase like membrane protein</fullName>
    </submittedName>
</protein>
<feature type="transmembrane region" description="Helical" evidence="2">
    <location>
        <begin position="80"/>
        <end position="107"/>
    </location>
</feature>
<feature type="transmembrane region" description="Helical" evidence="2">
    <location>
        <begin position="158"/>
        <end position="179"/>
    </location>
</feature>
<gene>
    <name evidence="3" type="ORF">GA0070604_1136</name>
</gene>
<dbReference type="EMBL" id="FMHY01000002">
    <property type="protein sequence ID" value="SCL45892.1"/>
    <property type="molecule type" value="Genomic_DNA"/>
</dbReference>
<organism evidence="3 4">
    <name type="scientific">Micromonospora eburnea</name>
    <dbReference type="NCBI Taxonomy" id="227316"/>
    <lineage>
        <taxon>Bacteria</taxon>
        <taxon>Bacillati</taxon>
        <taxon>Actinomycetota</taxon>
        <taxon>Actinomycetes</taxon>
        <taxon>Micromonosporales</taxon>
        <taxon>Micromonosporaceae</taxon>
        <taxon>Micromonospora</taxon>
    </lineage>
</organism>
<keyword evidence="2" id="KW-0812">Transmembrane</keyword>
<evidence type="ECO:0000256" key="1">
    <source>
        <dbReference type="SAM" id="MobiDB-lite"/>
    </source>
</evidence>